<dbReference type="RefSeq" id="WP_200397711.1">
    <property type="nucleotide sequence ID" value="NZ_CP066831.1"/>
</dbReference>
<keyword evidence="3" id="KW-1185">Reference proteome</keyword>
<accession>A0A7T7KY10</accession>
<gene>
    <name evidence="2" type="ORF">JEQ17_27585</name>
</gene>
<protein>
    <submittedName>
        <fullName evidence="2">Uncharacterized protein</fullName>
    </submittedName>
</protein>
<proteinExistence type="predicted"/>
<dbReference type="AlphaFoldDB" id="A0A7T7KY10"/>
<dbReference type="EMBL" id="CP066831">
    <property type="protein sequence ID" value="QQM42813.1"/>
    <property type="molecule type" value="Genomic_DNA"/>
</dbReference>
<evidence type="ECO:0000313" key="2">
    <source>
        <dbReference type="EMBL" id="QQM42813.1"/>
    </source>
</evidence>
<feature type="region of interest" description="Disordered" evidence="1">
    <location>
        <begin position="1"/>
        <end position="26"/>
    </location>
</feature>
<feature type="compositionally biased region" description="Pro residues" evidence="1">
    <location>
        <begin position="8"/>
        <end position="24"/>
    </location>
</feature>
<evidence type="ECO:0000313" key="3">
    <source>
        <dbReference type="Proteomes" id="UP000595636"/>
    </source>
</evidence>
<evidence type="ECO:0000256" key="1">
    <source>
        <dbReference type="SAM" id="MobiDB-lite"/>
    </source>
</evidence>
<organism evidence="2 3">
    <name type="scientific">Streptomyces liliifuscus</name>
    <dbReference type="NCBI Taxonomy" id="2797636"/>
    <lineage>
        <taxon>Bacteria</taxon>
        <taxon>Bacillati</taxon>
        <taxon>Actinomycetota</taxon>
        <taxon>Actinomycetes</taxon>
        <taxon>Kitasatosporales</taxon>
        <taxon>Streptomycetaceae</taxon>
        <taxon>Streptomyces</taxon>
    </lineage>
</organism>
<dbReference type="KEGG" id="slf:JEQ17_27585"/>
<dbReference type="Proteomes" id="UP000595636">
    <property type="component" value="Chromosome"/>
</dbReference>
<name>A0A7T7KY10_9ACTN</name>
<sequence>MTTQQTAPEPPVSLPDPTRPPRPAPGCDVCATLERDRIRFERAGNVKAATTCEVEMRNHPKHTEGAS</sequence>
<reference evidence="2 3" key="1">
    <citation type="submission" date="2020-12" db="EMBL/GenBank/DDBJ databases">
        <title>A novel species.</title>
        <authorList>
            <person name="Li K."/>
        </authorList>
    </citation>
    <scope>NUCLEOTIDE SEQUENCE [LARGE SCALE GENOMIC DNA]</scope>
    <source>
        <strain evidence="2 3">ZYC-3</strain>
    </source>
</reference>